<sequence length="46" mass="5247">MTSSLGNCSPSTISSTCTPVRSHWLLFTFRTWRTLLMTSVNRSWPV</sequence>
<reference evidence="1" key="1">
    <citation type="submission" date="2014-09" db="EMBL/GenBank/DDBJ databases">
        <authorList>
            <person name="Magalhaes I.L.F."/>
            <person name="Oliveira U."/>
            <person name="Santos F.R."/>
            <person name="Vidigal T.H.D.A."/>
            <person name="Brescovit A.D."/>
            <person name="Santos A.J."/>
        </authorList>
    </citation>
    <scope>NUCLEOTIDE SEQUENCE</scope>
    <source>
        <tissue evidence="1">Shoot tissue taken approximately 20 cm above the soil surface</tissue>
    </source>
</reference>
<proteinExistence type="predicted"/>
<name>A0A0A8ZQG8_ARUDO</name>
<evidence type="ECO:0000313" key="1">
    <source>
        <dbReference type="EMBL" id="JAD39010.1"/>
    </source>
</evidence>
<reference evidence="1" key="2">
    <citation type="journal article" date="2015" name="Data Brief">
        <title>Shoot transcriptome of the giant reed, Arundo donax.</title>
        <authorList>
            <person name="Barrero R.A."/>
            <person name="Guerrero F.D."/>
            <person name="Moolhuijzen P."/>
            <person name="Goolsby J.A."/>
            <person name="Tidwell J."/>
            <person name="Bellgard S.E."/>
            <person name="Bellgard M.I."/>
        </authorList>
    </citation>
    <scope>NUCLEOTIDE SEQUENCE</scope>
    <source>
        <tissue evidence="1">Shoot tissue taken approximately 20 cm above the soil surface</tissue>
    </source>
</reference>
<dbReference type="EMBL" id="GBRH01258885">
    <property type="protein sequence ID" value="JAD39010.1"/>
    <property type="molecule type" value="Transcribed_RNA"/>
</dbReference>
<protein>
    <submittedName>
        <fullName evidence="1">Replication protein A 30 kDa subunit, putative</fullName>
    </submittedName>
</protein>
<dbReference type="AlphaFoldDB" id="A0A0A8ZQG8"/>
<accession>A0A0A8ZQG8</accession>
<organism evidence="1">
    <name type="scientific">Arundo donax</name>
    <name type="common">Giant reed</name>
    <name type="synonym">Donax arundinaceus</name>
    <dbReference type="NCBI Taxonomy" id="35708"/>
    <lineage>
        <taxon>Eukaryota</taxon>
        <taxon>Viridiplantae</taxon>
        <taxon>Streptophyta</taxon>
        <taxon>Embryophyta</taxon>
        <taxon>Tracheophyta</taxon>
        <taxon>Spermatophyta</taxon>
        <taxon>Magnoliopsida</taxon>
        <taxon>Liliopsida</taxon>
        <taxon>Poales</taxon>
        <taxon>Poaceae</taxon>
        <taxon>PACMAD clade</taxon>
        <taxon>Arundinoideae</taxon>
        <taxon>Arundineae</taxon>
        <taxon>Arundo</taxon>
    </lineage>
</organism>